<organism evidence="9">
    <name type="scientific">uncultured Thermomicrobiales bacterium</name>
    <dbReference type="NCBI Taxonomy" id="1645740"/>
    <lineage>
        <taxon>Bacteria</taxon>
        <taxon>Pseudomonadati</taxon>
        <taxon>Thermomicrobiota</taxon>
        <taxon>Thermomicrobia</taxon>
        <taxon>Thermomicrobiales</taxon>
        <taxon>environmental samples</taxon>
    </lineage>
</organism>
<evidence type="ECO:0000259" key="7">
    <source>
        <dbReference type="Pfam" id="PF00361"/>
    </source>
</evidence>
<dbReference type="NCBIfam" id="TIGR01974">
    <property type="entry name" value="NDH_I_L"/>
    <property type="match status" value="1"/>
</dbReference>
<dbReference type="PRINTS" id="PR01435">
    <property type="entry name" value="NPOXDRDTASE5"/>
</dbReference>
<sequence length="645" mass="69509">MGLVWLCLLFPLAGFAINALLGRSLPRRAHGIIATVAMLAAFAVAWIVLADLLSLPHEEQHRNLILYNWVPADGFNATFGAWLDPLSVLLLLIVTGVGFVIHLFAIGYMAEEEEGQRRFFAYLNLFVVAMLVLILANNFMLLLVGWGGVGFASFALISHYFFREEAADAAVKAFVINTLGDVGMMLGIFLIWVTYGAVDYETVFRNAGNAQTGTITAITLLLLVGALAKSGQVPLHTWLPDAMAGPTPVSALIHAATMVTAGVYLLVRAWPLYELAPATLTTIAWLGAFTALFGALIGLVQTNIKRVLAFSTMSQLGYMFLAAGVGAYSAAIFHLLTHAFFKALLFLAAGVVIHAIGGEEDLRRMGGLRDKVRIAWVAYGIGGLAIAGIPPFSGFFSKDEIIYSAFTSTRGNVVLGLIALLTGGITAFYVFRSFFLTFYRTPRYGIGHGGTEAEHGHGDGLHQPGLEMRIPLIVLSVLAIVGGWVLIPDAVHLFEDYLEPVFAYPAAFNAPVHAAGGATYWMIAIGAALLGAVGIGAAYYLYVLRPALAADLAGRFAGIHRTLFNRFYVDQLYDTIFVRPTRAFGRAFSGVFERGLNGLVNGAGYLVREASVTMREVQTGYVRNYALLILGGTVLLIAYVLFTAV</sequence>
<dbReference type="PANTHER" id="PTHR42829">
    <property type="entry name" value="NADH-UBIQUINONE OXIDOREDUCTASE CHAIN 5"/>
    <property type="match status" value="1"/>
</dbReference>
<evidence type="ECO:0000256" key="5">
    <source>
        <dbReference type="RuleBase" id="RU000320"/>
    </source>
</evidence>
<keyword evidence="9" id="KW-0830">Ubiquinone</keyword>
<dbReference type="GO" id="GO:0003954">
    <property type="term" value="F:NADH dehydrogenase activity"/>
    <property type="evidence" value="ECO:0007669"/>
    <property type="project" value="TreeGrafter"/>
</dbReference>
<dbReference type="InterPro" id="IPR003945">
    <property type="entry name" value="NU5C-like"/>
</dbReference>
<dbReference type="EC" id="1.6.5.3" evidence="9"/>
<proteinExistence type="predicted"/>
<feature type="transmembrane region" description="Helical" evidence="6">
    <location>
        <begin position="374"/>
        <end position="393"/>
    </location>
</feature>
<feature type="transmembrane region" description="Helical" evidence="6">
    <location>
        <begin position="119"/>
        <end position="136"/>
    </location>
</feature>
<dbReference type="Pfam" id="PF00361">
    <property type="entry name" value="Proton_antipo_M"/>
    <property type="match status" value="1"/>
</dbReference>
<keyword evidence="2 5" id="KW-0812">Transmembrane</keyword>
<protein>
    <submittedName>
        <fullName evidence="9">NADH-ubiquinone oxidoreductase chain L</fullName>
        <ecNumber evidence="9">1.6.5.3</ecNumber>
    </submittedName>
</protein>
<dbReference type="GO" id="GO:0015990">
    <property type="term" value="P:electron transport coupled proton transport"/>
    <property type="evidence" value="ECO:0007669"/>
    <property type="project" value="TreeGrafter"/>
</dbReference>
<dbReference type="GO" id="GO:0016020">
    <property type="term" value="C:membrane"/>
    <property type="evidence" value="ECO:0007669"/>
    <property type="project" value="UniProtKB-SubCell"/>
</dbReference>
<evidence type="ECO:0000256" key="2">
    <source>
        <dbReference type="ARBA" id="ARBA00022692"/>
    </source>
</evidence>
<evidence type="ECO:0000256" key="6">
    <source>
        <dbReference type="SAM" id="Phobius"/>
    </source>
</evidence>
<keyword evidence="9" id="KW-0560">Oxidoreductase</keyword>
<feature type="transmembrane region" description="Helical" evidence="6">
    <location>
        <begin position="249"/>
        <end position="270"/>
    </location>
</feature>
<dbReference type="InterPro" id="IPR001750">
    <property type="entry name" value="ND/Mrp_TM"/>
</dbReference>
<evidence type="ECO:0000256" key="1">
    <source>
        <dbReference type="ARBA" id="ARBA00004127"/>
    </source>
</evidence>
<evidence type="ECO:0000313" key="9">
    <source>
        <dbReference type="EMBL" id="CAA9565856.1"/>
    </source>
</evidence>
<dbReference type="GO" id="GO:0008137">
    <property type="term" value="F:NADH dehydrogenase (ubiquinone) activity"/>
    <property type="evidence" value="ECO:0007669"/>
    <property type="project" value="InterPro"/>
</dbReference>
<dbReference type="GO" id="GO:0012505">
    <property type="term" value="C:endomembrane system"/>
    <property type="evidence" value="ECO:0007669"/>
    <property type="project" value="UniProtKB-SubCell"/>
</dbReference>
<feature type="transmembrane region" description="Helical" evidence="6">
    <location>
        <begin position="174"/>
        <end position="198"/>
    </location>
</feature>
<feature type="transmembrane region" description="Helical" evidence="6">
    <location>
        <begin position="282"/>
        <end position="304"/>
    </location>
</feature>
<feature type="transmembrane region" description="Helical" evidence="6">
    <location>
        <begin position="32"/>
        <end position="53"/>
    </location>
</feature>
<dbReference type="InterPro" id="IPR001516">
    <property type="entry name" value="Proton_antipo_N"/>
</dbReference>
<evidence type="ECO:0000256" key="3">
    <source>
        <dbReference type="ARBA" id="ARBA00022989"/>
    </source>
</evidence>
<dbReference type="EMBL" id="CADCWN010000108">
    <property type="protein sequence ID" value="CAA9565856.1"/>
    <property type="molecule type" value="Genomic_DNA"/>
</dbReference>
<feature type="transmembrane region" description="Helical" evidence="6">
    <location>
        <begin position="624"/>
        <end position="642"/>
    </location>
</feature>
<feature type="transmembrane region" description="Helical" evidence="6">
    <location>
        <begin position="470"/>
        <end position="487"/>
    </location>
</feature>
<dbReference type="Pfam" id="PF00662">
    <property type="entry name" value="Proton_antipo_N"/>
    <property type="match status" value="1"/>
</dbReference>
<dbReference type="AlphaFoldDB" id="A0A6J4V259"/>
<dbReference type="PANTHER" id="PTHR42829:SF2">
    <property type="entry name" value="NADH-UBIQUINONE OXIDOREDUCTASE CHAIN 5"/>
    <property type="match status" value="1"/>
</dbReference>
<feature type="transmembrane region" description="Helical" evidence="6">
    <location>
        <begin position="89"/>
        <end position="110"/>
    </location>
</feature>
<feature type="transmembrane region" description="Helical" evidence="6">
    <location>
        <begin position="210"/>
        <end position="228"/>
    </location>
</feature>
<feature type="transmembrane region" description="Helical" evidence="6">
    <location>
        <begin position="413"/>
        <end position="431"/>
    </location>
</feature>
<keyword evidence="3 6" id="KW-1133">Transmembrane helix</keyword>
<evidence type="ECO:0000256" key="4">
    <source>
        <dbReference type="ARBA" id="ARBA00023136"/>
    </source>
</evidence>
<dbReference type="Gene3D" id="1.20.5.2700">
    <property type="match status" value="1"/>
</dbReference>
<dbReference type="PRINTS" id="PR01434">
    <property type="entry name" value="NADHDHGNASE5"/>
</dbReference>
<comment type="subcellular location">
    <subcellularLocation>
        <location evidence="1">Endomembrane system</location>
        <topology evidence="1">Multi-pass membrane protein</topology>
    </subcellularLocation>
    <subcellularLocation>
        <location evidence="5">Membrane</location>
        <topology evidence="5">Multi-pass membrane protein</topology>
    </subcellularLocation>
</comment>
<keyword evidence="4 6" id="KW-0472">Membrane</keyword>
<feature type="transmembrane region" description="Helical" evidence="6">
    <location>
        <begin position="518"/>
        <end position="542"/>
    </location>
</feature>
<accession>A0A6J4V259</accession>
<dbReference type="GO" id="GO:0042773">
    <property type="term" value="P:ATP synthesis coupled electron transport"/>
    <property type="evidence" value="ECO:0007669"/>
    <property type="project" value="InterPro"/>
</dbReference>
<feature type="domain" description="NADH-Ubiquinone oxidoreductase (complex I) chain 5 N-terminal" evidence="8">
    <location>
        <begin position="69"/>
        <end position="120"/>
    </location>
</feature>
<dbReference type="NCBIfam" id="NF005141">
    <property type="entry name" value="PRK06590.1"/>
    <property type="match status" value="1"/>
</dbReference>
<name>A0A6J4V259_9BACT</name>
<feature type="transmembrane region" description="Helical" evidence="6">
    <location>
        <begin position="142"/>
        <end position="162"/>
    </location>
</feature>
<feature type="domain" description="NADH:quinone oxidoreductase/Mrp antiporter transmembrane" evidence="7">
    <location>
        <begin position="136"/>
        <end position="415"/>
    </location>
</feature>
<dbReference type="InterPro" id="IPR018393">
    <property type="entry name" value="NADHpl_OxRdtase_5_subgr"/>
</dbReference>
<reference evidence="9" key="1">
    <citation type="submission" date="2020-02" db="EMBL/GenBank/DDBJ databases">
        <authorList>
            <person name="Meier V. D."/>
        </authorList>
    </citation>
    <scope>NUCLEOTIDE SEQUENCE</scope>
    <source>
        <strain evidence="9">AVDCRST_MAG18</strain>
    </source>
</reference>
<evidence type="ECO:0000259" key="8">
    <source>
        <dbReference type="Pfam" id="PF00662"/>
    </source>
</evidence>
<gene>
    <name evidence="9" type="ORF">AVDCRST_MAG18-1478</name>
</gene>